<evidence type="ECO:0000313" key="7">
    <source>
        <dbReference type="Proteomes" id="UP000236584"/>
    </source>
</evidence>
<gene>
    <name evidence="6" type="ORF">C2R22_22245</name>
</gene>
<dbReference type="SMART" id="SM00382">
    <property type="entry name" value="AAA"/>
    <property type="match status" value="1"/>
</dbReference>
<evidence type="ECO:0000256" key="4">
    <source>
        <dbReference type="SAM" id="MobiDB-lite"/>
    </source>
</evidence>
<evidence type="ECO:0000313" key="6">
    <source>
        <dbReference type="EMBL" id="AUV84286.1"/>
    </source>
</evidence>
<dbReference type="InterPro" id="IPR050168">
    <property type="entry name" value="AAA_ATPase_domain"/>
</dbReference>
<dbReference type="SUPFAM" id="SSF52540">
    <property type="entry name" value="P-loop containing nucleoside triphosphate hydrolases"/>
    <property type="match status" value="1"/>
</dbReference>
<dbReference type="InterPro" id="IPR041569">
    <property type="entry name" value="AAA_lid_3"/>
</dbReference>
<dbReference type="PROSITE" id="PS00674">
    <property type="entry name" value="AAA"/>
    <property type="match status" value="1"/>
</dbReference>
<protein>
    <submittedName>
        <fullName evidence="6">AAA family ATPase</fullName>
    </submittedName>
</protein>
<dbReference type="Pfam" id="PF17862">
    <property type="entry name" value="AAA_lid_3"/>
    <property type="match status" value="1"/>
</dbReference>
<keyword evidence="2 3" id="KW-0067">ATP-binding</keyword>
<evidence type="ECO:0000256" key="2">
    <source>
        <dbReference type="ARBA" id="ARBA00022840"/>
    </source>
</evidence>
<dbReference type="AlphaFoldDB" id="A0A2I8VQW1"/>
<dbReference type="InterPro" id="IPR027417">
    <property type="entry name" value="P-loop_NTPase"/>
</dbReference>
<geneLocation type="plasmid" evidence="6">
    <name>unnamed2</name>
</geneLocation>
<dbReference type="Gene3D" id="3.40.50.300">
    <property type="entry name" value="P-loop containing nucleotide triphosphate hydrolases"/>
    <property type="match status" value="1"/>
</dbReference>
<dbReference type="Gene3D" id="1.10.8.60">
    <property type="match status" value="1"/>
</dbReference>
<dbReference type="InterPro" id="IPR003959">
    <property type="entry name" value="ATPase_AAA_core"/>
</dbReference>
<dbReference type="FunFam" id="3.40.50.300:FF:000012">
    <property type="entry name" value="Transitional endoplasmic reticulum ATPase"/>
    <property type="match status" value="1"/>
</dbReference>
<dbReference type="Proteomes" id="UP000236584">
    <property type="component" value="Plasmid unnamed2"/>
</dbReference>
<dbReference type="InterPro" id="IPR003960">
    <property type="entry name" value="ATPase_AAA_CS"/>
</dbReference>
<proteinExistence type="inferred from homology"/>
<dbReference type="GO" id="GO:0016887">
    <property type="term" value="F:ATP hydrolysis activity"/>
    <property type="evidence" value="ECO:0007669"/>
    <property type="project" value="InterPro"/>
</dbReference>
<dbReference type="EMBL" id="CP026311">
    <property type="protein sequence ID" value="AUV84286.1"/>
    <property type="molecule type" value="Genomic_DNA"/>
</dbReference>
<comment type="similarity">
    <text evidence="3">Belongs to the AAA ATPase family.</text>
</comment>
<keyword evidence="1 3" id="KW-0547">Nucleotide-binding</keyword>
<organism evidence="6 7">
    <name type="scientific">Salinigranum rubrum</name>
    <dbReference type="NCBI Taxonomy" id="755307"/>
    <lineage>
        <taxon>Archaea</taxon>
        <taxon>Methanobacteriati</taxon>
        <taxon>Methanobacteriota</taxon>
        <taxon>Stenosarchaea group</taxon>
        <taxon>Halobacteria</taxon>
        <taxon>Halobacteriales</taxon>
        <taxon>Haloferacaceae</taxon>
        <taxon>Salinigranum</taxon>
    </lineage>
</organism>
<evidence type="ECO:0000256" key="3">
    <source>
        <dbReference type="RuleBase" id="RU003651"/>
    </source>
</evidence>
<feature type="domain" description="AAA+ ATPase" evidence="5">
    <location>
        <begin position="181"/>
        <end position="318"/>
    </location>
</feature>
<evidence type="ECO:0000259" key="5">
    <source>
        <dbReference type="SMART" id="SM00382"/>
    </source>
</evidence>
<dbReference type="Pfam" id="PF00004">
    <property type="entry name" value="AAA"/>
    <property type="match status" value="1"/>
</dbReference>
<reference evidence="6 7" key="1">
    <citation type="submission" date="2018-01" db="EMBL/GenBank/DDBJ databases">
        <title>Complete genome sequence of Salinigranum rubrum GX10T, an extremely halophilic archaeon isolated from a marine solar saltern.</title>
        <authorList>
            <person name="Han S."/>
        </authorList>
    </citation>
    <scope>NUCLEOTIDE SEQUENCE [LARGE SCALE GENOMIC DNA]</scope>
    <source>
        <strain evidence="6 7">GX10</strain>
        <plasmid evidence="7">Plasmid unnamed2</plasmid>
    </source>
</reference>
<accession>A0A2I8VQW1</accession>
<keyword evidence="7" id="KW-1185">Reference proteome</keyword>
<dbReference type="PANTHER" id="PTHR23077:SF171">
    <property type="entry name" value="NUCLEAR VALOSIN-CONTAINING PROTEIN-LIKE"/>
    <property type="match status" value="1"/>
</dbReference>
<dbReference type="RefSeq" id="WP_103427974.1">
    <property type="nucleotide sequence ID" value="NZ_CP026311.1"/>
</dbReference>
<dbReference type="OrthoDB" id="77269at2157"/>
<evidence type="ECO:0000256" key="1">
    <source>
        <dbReference type="ARBA" id="ARBA00022741"/>
    </source>
</evidence>
<feature type="region of interest" description="Disordered" evidence="4">
    <location>
        <begin position="116"/>
        <end position="150"/>
    </location>
</feature>
<dbReference type="GO" id="GO:0005524">
    <property type="term" value="F:ATP binding"/>
    <property type="evidence" value="ECO:0007669"/>
    <property type="project" value="UniProtKB-KW"/>
</dbReference>
<name>A0A2I8VQW1_9EURY</name>
<dbReference type="InterPro" id="IPR003593">
    <property type="entry name" value="AAA+_ATPase"/>
</dbReference>
<keyword evidence="6" id="KW-0614">Plasmid</keyword>
<dbReference type="GeneID" id="35594875"/>
<dbReference type="PANTHER" id="PTHR23077">
    <property type="entry name" value="AAA-FAMILY ATPASE"/>
    <property type="match status" value="1"/>
</dbReference>
<sequence>MVDNLILTVKDVVEDGNELVVAFGNQNTILVYNDTGEDPSPGATVRLDEEQINAVEVIQPDGSDSGNLVGVVKRVSSEKIIVQTENTHLSVFYPDELDLRVEDTIELDSTSGRVLGKIEDIDPPTFDSSSESSDLSRYRTENPDNSFDDIGGLETIKERVKEVVELPLSKSDEFSEIGADPPTGVLFHGPPGTGKTLFARAVADSLEDGTFYNINGPEVLSRWYGESEREIRRIFEDASQRDGPSIIFIDEIESIASSREGSREVNRRIVTQLLTVMDGFDEFEDVIVIAATNRPEDIDQALRRPGRFDREVEFPSELPMEDRVDILETVSEQEEMNVADSVDFTGIAEETEEWTGAELKRLLNDAAVSGVKDSRTTIIPEDLALALRRIERSRRGKQNESGGKENNA</sequence>
<dbReference type="KEGG" id="srub:C2R22_22245"/>